<dbReference type="AlphaFoldDB" id="A0ABD2W462"/>
<comment type="subcellular location">
    <subcellularLocation>
        <location evidence="1">Nucleus</location>
    </subcellularLocation>
</comment>
<sequence>MTTVITGIRRILFAQPNNDGNFFALIAGKHNPIVPIADCIIAKLRLTWRLSYKTMKAKGKKKRTQKPAANVQKRKSTLKENVKETNNKKSKWRYAKRFRYSEEQLQNALNAVRARNISMTKAAKHYDIPKGTLVNKIHERTSIKRRMGPKTSLTEEEEKRIVQWIIDKAAIGYPMRPKIVKESVKKLLISLGGKSSFTSGDKWIKLFIKRYKELKLKNAEVLCKLRAAVTEDMLRQWFIHVDKYCQKEKISDVLKDPKRIFNMDETGVQLCPKTGKVLTLREEKNTYSMSGGAEKQNIIVLCSYSGDGESHTPMIVYPYKKSIPLEVGMSIPEGYAIGKSNNG</sequence>
<dbReference type="GO" id="GO:0003677">
    <property type="term" value="F:DNA binding"/>
    <property type="evidence" value="ECO:0007669"/>
    <property type="project" value="UniProtKB-KW"/>
</dbReference>
<dbReference type="GO" id="GO:0005634">
    <property type="term" value="C:nucleus"/>
    <property type="evidence" value="ECO:0007669"/>
    <property type="project" value="UniProtKB-SubCell"/>
</dbReference>
<gene>
    <name evidence="6" type="ORF">TKK_016766</name>
</gene>
<evidence type="ECO:0000313" key="6">
    <source>
        <dbReference type="EMBL" id="KAL3387638.1"/>
    </source>
</evidence>
<dbReference type="Gene3D" id="1.10.10.60">
    <property type="entry name" value="Homeodomain-like"/>
    <property type="match status" value="1"/>
</dbReference>
<protein>
    <recommendedName>
        <fullName evidence="5">HTH CENPB-type domain-containing protein</fullName>
    </recommendedName>
</protein>
<evidence type="ECO:0000256" key="4">
    <source>
        <dbReference type="SAM" id="MobiDB-lite"/>
    </source>
</evidence>
<dbReference type="Pfam" id="PF05225">
    <property type="entry name" value="HTH_psq"/>
    <property type="match status" value="1"/>
</dbReference>
<dbReference type="PANTHER" id="PTHR19303">
    <property type="entry name" value="TRANSPOSON"/>
    <property type="match status" value="1"/>
</dbReference>
<proteinExistence type="predicted"/>
<dbReference type="PANTHER" id="PTHR19303:SF57">
    <property type="entry name" value="HTH CENPB-TYPE DOMAIN-CONTAINING PROTEIN"/>
    <property type="match status" value="1"/>
</dbReference>
<dbReference type="InterPro" id="IPR006600">
    <property type="entry name" value="HTH_CenpB_DNA-bd_dom"/>
</dbReference>
<dbReference type="InterPro" id="IPR009057">
    <property type="entry name" value="Homeodomain-like_sf"/>
</dbReference>
<dbReference type="SMART" id="SM00674">
    <property type="entry name" value="CENPB"/>
    <property type="match status" value="1"/>
</dbReference>
<dbReference type="InterPro" id="IPR007889">
    <property type="entry name" value="HTH_Psq"/>
</dbReference>
<organism evidence="6 7">
    <name type="scientific">Trichogramma kaykai</name>
    <dbReference type="NCBI Taxonomy" id="54128"/>
    <lineage>
        <taxon>Eukaryota</taxon>
        <taxon>Metazoa</taxon>
        <taxon>Ecdysozoa</taxon>
        <taxon>Arthropoda</taxon>
        <taxon>Hexapoda</taxon>
        <taxon>Insecta</taxon>
        <taxon>Pterygota</taxon>
        <taxon>Neoptera</taxon>
        <taxon>Endopterygota</taxon>
        <taxon>Hymenoptera</taxon>
        <taxon>Apocrita</taxon>
        <taxon>Proctotrupomorpha</taxon>
        <taxon>Chalcidoidea</taxon>
        <taxon>Trichogrammatidae</taxon>
        <taxon>Trichogramma</taxon>
    </lineage>
</organism>
<feature type="region of interest" description="Disordered" evidence="4">
    <location>
        <begin position="57"/>
        <end position="77"/>
    </location>
</feature>
<dbReference type="Pfam" id="PF03221">
    <property type="entry name" value="HTH_Tnp_Tc5"/>
    <property type="match status" value="1"/>
</dbReference>
<evidence type="ECO:0000259" key="5">
    <source>
        <dbReference type="PROSITE" id="PS51253"/>
    </source>
</evidence>
<comment type="caution">
    <text evidence="6">The sequence shown here is derived from an EMBL/GenBank/DDBJ whole genome shotgun (WGS) entry which is preliminary data.</text>
</comment>
<evidence type="ECO:0000256" key="3">
    <source>
        <dbReference type="ARBA" id="ARBA00023242"/>
    </source>
</evidence>
<dbReference type="PROSITE" id="PS51253">
    <property type="entry name" value="HTH_CENPB"/>
    <property type="match status" value="1"/>
</dbReference>
<accession>A0ABD2W462</accession>
<evidence type="ECO:0000313" key="7">
    <source>
        <dbReference type="Proteomes" id="UP001627154"/>
    </source>
</evidence>
<reference evidence="6 7" key="1">
    <citation type="journal article" date="2024" name="bioRxiv">
        <title>A reference genome for Trichogramma kaykai: A tiny desert-dwelling parasitoid wasp with competing sex-ratio distorters.</title>
        <authorList>
            <person name="Culotta J."/>
            <person name="Lindsey A.R."/>
        </authorList>
    </citation>
    <scope>NUCLEOTIDE SEQUENCE [LARGE SCALE GENOMIC DNA]</scope>
    <source>
        <strain evidence="6 7">KSX58</strain>
    </source>
</reference>
<dbReference type="EMBL" id="JBJJXI010000136">
    <property type="protein sequence ID" value="KAL3387638.1"/>
    <property type="molecule type" value="Genomic_DNA"/>
</dbReference>
<evidence type="ECO:0000256" key="2">
    <source>
        <dbReference type="ARBA" id="ARBA00023125"/>
    </source>
</evidence>
<evidence type="ECO:0000256" key="1">
    <source>
        <dbReference type="ARBA" id="ARBA00004123"/>
    </source>
</evidence>
<dbReference type="Proteomes" id="UP001627154">
    <property type="component" value="Unassembled WGS sequence"/>
</dbReference>
<dbReference type="SUPFAM" id="SSF46689">
    <property type="entry name" value="Homeodomain-like"/>
    <property type="match status" value="1"/>
</dbReference>
<keyword evidence="7" id="KW-1185">Reference proteome</keyword>
<dbReference type="InterPro" id="IPR050863">
    <property type="entry name" value="CenT-Element_Derived"/>
</dbReference>
<keyword evidence="2" id="KW-0238">DNA-binding</keyword>
<feature type="domain" description="HTH CENPB-type" evidence="5">
    <location>
        <begin position="145"/>
        <end position="217"/>
    </location>
</feature>
<name>A0ABD2W462_9HYME</name>
<keyword evidence="3" id="KW-0539">Nucleus</keyword>